<dbReference type="AlphaFoldDB" id="A0A0L0FR62"/>
<evidence type="ECO:0000259" key="12">
    <source>
        <dbReference type="PROSITE" id="PS51352"/>
    </source>
</evidence>
<keyword evidence="10" id="KW-1015">Disulfide bond</keyword>
<dbReference type="eggNOG" id="KOG0190">
    <property type="taxonomic scope" value="Eukaryota"/>
</dbReference>
<accession>A0A0L0FR62</accession>
<keyword evidence="6" id="KW-0677">Repeat</keyword>
<dbReference type="SUPFAM" id="SSF52833">
    <property type="entry name" value="Thioredoxin-like"/>
    <property type="match status" value="5"/>
</dbReference>
<dbReference type="PROSITE" id="PS00194">
    <property type="entry name" value="THIOREDOXIN_1"/>
    <property type="match status" value="2"/>
</dbReference>
<dbReference type="GO" id="GO:0034976">
    <property type="term" value="P:response to endoplasmic reticulum stress"/>
    <property type="evidence" value="ECO:0007669"/>
    <property type="project" value="TreeGrafter"/>
</dbReference>
<dbReference type="OrthoDB" id="427280at2759"/>
<protein>
    <recommendedName>
        <fullName evidence="4">protein disulfide-isomerase</fullName>
        <ecNumber evidence="4">5.3.4.1</ecNumber>
    </recommendedName>
</protein>
<evidence type="ECO:0000256" key="10">
    <source>
        <dbReference type="PIRSR" id="PIRSR605792-51"/>
    </source>
</evidence>
<dbReference type="Gene3D" id="3.40.30.10">
    <property type="entry name" value="Glutaredoxin"/>
    <property type="match status" value="5"/>
</dbReference>
<evidence type="ECO:0000256" key="3">
    <source>
        <dbReference type="ARBA" id="ARBA00006347"/>
    </source>
</evidence>
<keyword evidence="8" id="KW-0413">Isomerase</keyword>
<keyword evidence="9 10" id="KW-0676">Redox-active center</keyword>
<dbReference type="GO" id="GO:0005788">
    <property type="term" value="C:endoplasmic reticulum lumen"/>
    <property type="evidence" value="ECO:0007669"/>
    <property type="project" value="UniProtKB-SubCell"/>
</dbReference>
<dbReference type="RefSeq" id="XP_014153071.1">
    <property type="nucleotide sequence ID" value="XM_014297596.1"/>
</dbReference>
<evidence type="ECO:0000256" key="1">
    <source>
        <dbReference type="ARBA" id="ARBA00001182"/>
    </source>
</evidence>
<dbReference type="EMBL" id="KQ242353">
    <property type="protein sequence ID" value="KNC79169.1"/>
    <property type="molecule type" value="Genomic_DNA"/>
</dbReference>
<feature type="compositionally biased region" description="Basic and acidic residues" evidence="11">
    <location>
        <begin position="382"/>
        <end position="391"/>
    </location>
</feature>
<dbReference type="CDD" id="cd02982">
    <property type="entry name" value="PDI_b'_family"/>
    <property type="match status" value="1"/>
</dbReference>
<evidence type="ECO:0000256" key="4">
    <source>
        <dbReference type="ARBA" id="ARBA00012723"/>
    </source>
</evidence>
<dbReference type="InterPro" id="IPR013766">
    <property type="entry name" value="Thioredoxin_domain"/>
</dbReference>
<dbReference type="PROSITE" id="PS51352">
    <property type="entry name" value="THIOREDOXIN_2"/>
    <property type="match status" value="2"/>
</dbReference>
<keyword evidence="5" id="KW-0732">Signal</keyword>
<keyword evidence="14" id="KW-1185">Reference proteome</keyword>
<evidence type="ECO:0000256" key="9">
    <source>
        <dbReference type="ARBA" id="ARBA00023284"/>
    </source>
</evidence>
<organism evidence="13 14">
    <name type="scientific">Sphaeroforma arctica JP610</name>
    <dbReference type="NCBI Taxonomy" id="667725"/>
    <lineage>
        <taxon>Eukaryota</taxon>
        <taxon>Ichthyosporea</taxon>
        <taxon>Ichthyophonida</taxon>
        <taxon>Sphaeroforma</taxon>
    </lineage>
</organism>
<feature type="compositionally biased region" description="Acidic residues" evidence="11">
    <location>
        <begin position="392"/>
        <end position="410"/>
    </location>
</feature>
<evidence type="ECO:0000256" key="2">
    <source>
        <dbReference type="ARBA" id="ARBA00004319"/>
    </source>
</evidence>
<gene>
    <name evidence="13" type="ORF">SARC_08433</name>
</gene>
<feature type="compositionally biased region" description="Basic and acidic residues" evidence="11">
    <location>
        <begin position="659"/>
        <end position="688"/>
    </location>
</feature>
<dbReference type="InterPro" id="IPR017937">
    <property type="entry name" value="Thioredoxin_CS"/>
</dbReference>
<dbReference type="EC" id="5.3.4.1" evidence="4"/>
<dbReference type="Pfam" id="PF00085">
    <property type="entry name" value="Thioredoxin"/>
    <property type="match status" value="2"/>
</dbReference>
<evidence type="ECO:0000256" key="5">
    <source>
        <dbReference type="ARBA" id="ARBA00022729"/>
    </source>
</evidence>
<dbReference type="GO" id="GO:0006457">
    <property type="term" value="P:protein folding"/>
    <property type="evidence" value="ECO:0007669"/>
    <property type="project" value="TreeGrafter"/>
</dbReference>
<dbReference type="Proteomes" id="UP000054560">
    <property type="component" value="Unassembled WGS sequence"/>
</dbReference>
<feature type="disulfide bond" description="Redox-active" evidence="10">
    <location>
        <begin position="86"/>
        <end position="89"/>
    </location>
</feature>
<dbReference type="Pfam" id="PF13848">
    <property type="entry name" value="Thioredoxin_6"/>
    <property type="match status" value="2"/>
</dbReference>
<comment type="similarity">
    <text evidence="3">Belongs to the protein disulfide isomerase family.</text>
</comment>
<feature type="domain" description="Thioredoxin" evidence="12">
    <location>
        <begin position="45"/>
        <end position="182"/>
    </location>
</feature>
<sequence length="688" mass="76584">MNACIMPIGEAKEPEEYNGGRGIRELTEFLTAKGFAPDEFSELEMMAGLDLPEPDEHNVYHLNDDNFDDFIDDHDIVLVAFTAAWCGHCKKLHPEWNEAAKYLAKENSEAKLAWIDAAKNKEIADDYDITSYPTLKYFRHGIESDYHLGTETIEIVSFLSQQSGPPAMPIDSVKEYDDVVTINNVVTFGVFSDLDSEEAQVFVELAAGSIGKFCITKNAGVKEKLGLSPDVEQAVVLIKNFDDGRAEYDGALDDVVQLKAFVKEAGVPLVIEYTESVMNMIFENDVKTHVLLFHDDKGSLDAYAQCFAEVARKQRGEMLFVTVAIPDEHSSGPVKYFQVQPSDKVVIRAVTTEPENTRYYPVTNDITCDTIASFVQDFADGKIEPQKKEPKPDEDENDYKEADGDEDAEWDGSGVKVLTKDTFHAFVKDPSRDVFVLMYADWCGHCKAMKPAFNELAAMYEDVDDVVIAKINADTSRPEGVAIDGFPTLKLYSKKSGEPVEYMGQRKAKDMAKFLASEVRAEASPACGETESGKSAEADTPLVWAFRLDNEDALFAGPTQMHYLLFHTDEGLSELKECFTEASKKYRTYMHFVTVDKMSEVAATPMKFFGLTPNTKADLRLISSTNADTYVPTEEVTCALFAEYAQSFVDGKLVPISDEEGHGHSHDDQHGHSNDGDHGHSHDSHDEL</sequence>
<feature type="domain" description="Thioredoxin" evidence="12">
    <location>
        <begin position="385"/>
        <end position="520"/>
    </location>
</feature>
<dbReference type="CDD" id="cd02961">
    <property type="entry name" value="PDI_a_family"/>
    <property type="match status" value="1"/>
</dbReference>
<dbReference type="CDD" id="cd02981">
    <property type="entry name" value="PDI_b_family"/>
    <property type="match status" value="1"/>
</dbReference>
<comment type="catalytic activity">
    <reaction evidence="1">
        <text>Catalyzes the rearrangement of -S-S- bonds in proteins.</text>
        <dbReference type="EC" id="5.3.4.1"/>
    </reaction>
</comment>
<dbReference type="PANTHER" id="PTHR18929:SF240">
    <property type="entry name" value="PROTEIN DISULFIDE-ISOMERASE"/>
    <property type="match status" value="1"/>
</dbReference>
<dbReference type="InterPro" id="IPR005792">
    <property type="entry name" value="Prot_disulphide_isomerase"/>
</dbReference>
<evidence type="ECO:0000256" key="11">
    <source>
        <dbReference type="SAM" id="MobiDB-lite"/>
    </source>
</evidence>
<proteinExistence type="inferred from homology"/>
<evidence type="ECO:0000313" key="13">
    <source>
        <dbReference type="EMBL" id="KNC79169.1"/>
    </source>
</evidence>
<dbReference type="InterPro" id="IPR036249">
    <property type="entry name" value="Thioredoxin-like_sf"/>
</dbReference>
<name>A0A0L0FR62_9EUKA</name>
<feature type="region of interest" description="Disordered" evidence="11">
    <location>
        <begin position="382"/>
        <end position="411"/>
    </location>
</feature>
<dbReference type="STRING" id="667725.A0A0L0FR62"/>
<dbReference type="NCBIfam" id="TIGR01130">
    <property type="entry name" value="ER_PDI_fam"/>
    <property type="match status" value="1"/>
</dbReference>
<evidence type="ECO:0000256" key="6">
    <source>
        <dbReference type="ARBA" id="ARBA00022737"/>
    </source>
</evidence>
<comment type="subcellular location">
    <subcellularLocation>
        <location evidence="2">Endoplasmic reticulum lumen</location>
    </subcellularLocation>
</comment>
<dbReference type="GeneID" id="25908937"/>
<keyword evidence="7" id="KW-0256">Endoplasmic reticulum</keyword>
<dbReference type="GO" id="GO:0003756">
    <property type="term" value="F:protein disulfide isomerase activity"/>
    <property type="evidence" value="ECO:0007669"/>
    <property type="project" value="UniProtKB-EC"/>
</dbReference>
<evidence type="ECO:0000313" key="14">
    <source>
        <dbReference type="Proteomes" id="UP000054560"/>
    </source>
</evidence>
<feature type="region of interest" description="Disordered" evidence="11">
    <location>
        <begin position="655"/>
        <end position="688"/>
    </location>
</feature>
<evidence type="ECO:0000256" key="7">
    <source>
        <dbReference type="ARBA" id="ARBA00022824"/>
    </source>
</evidence>
<feature type="disulfide bond" description="Redox-active" evidence="10">
    <location>
        <begin position="443"/>
        <end position="446"/>
    </location>
</feature>
<dbReference type="PANTHER" id="PTHR18929">
    <property type="entry name" value="PROTEIN DISULFIDE ISOMERASE"/>
    <property type="match status" value="1"/>
</dbReference>
<evidence type="ECO:0000256" key="8">
    <source>
        <dbReference type="ARBA" id="ARBA00023235"/>
    </source>
</evidence>
<reference evidence="13 14" key="1">
    <citation type="submission" date="2011-02" db="EMBL/GenBank/DDBJ databases">
        <title>The Genome Sequence of Sphaeroforma arctica JP610.</title>
        <authorList>
            <consortium name="The Broad Institute Genome Sequencing Platform"/>
            <person name="Russ C."/>
            <person name="Cuomo C."/>
            <person name="Young S.K."/>
            <person name="Zeng Q."/>
            <person name="Gargeya S."/>
            <person name="Alvarado L."/>
            <person name="Berlin A."/>
            <person name="Chapman S.B."/>
            <person name="Chen Z."/>
            <person name="Freedman E."/>
            <person name="Gellesch M."/>
            <person name="Goldberg J."/>
            <person name="Griggs A."/>
            <person name="Gujja S."/>
            <person name="Heilman E."/>
            <person name="Heiman D."/>
            <person name="Howarth C."/>
            <person name="Mehta T."/>
            <person name="Neiman D."/>
            <person name="Pearson M."/>
            <person name="Roberts A."/>
            <person name="Saif S."/>
            <person name="Shea T."/>
            <person name="Shenoy N."/>
            <person name="Sisk P."/>
            <person name="Stolte C."/>
            <person name="Sykes S."/>
            <person name="White J."/>
            <person name="Yandava C."/>
            <person name="Burger G."/>
            <person name="Gray M.W."/>
            <person name="Holland P.W.H."/>
            <person name="King N."/>
            <person name="Lang F.B.F."/>
            <person name="Roger A.J."/>
            <person name="Ruiz-Trillo I."/>
            <person name="Haas B."/>
            <person name="Nusbaum C."/>
            <person name="Birren B."/>
        </authorList>
    </citation>
    <scope>NUCLEOTIDE SEQUENCE [LARGE SCALE GENOMIC DNA]</scope>
    <source>
        <strain evidence="13 14">JP610</strain>
    </source>
</reference>